<dbReference type="HOGENOM" id="CLU_386213_0_0_9"/>
<dbReference type="STRING" id="545697.HMPREF0216_01372"/>
<evidence type="ECO:0000313" key="4">
    <source>
        <dbReference type="Proteomes" id="UP000010420"/>
    </source>
</evidence>
<keyword evidence="2" id="KW-0472">Membrane</keyword>
<keyword evidence="1" id="KW-0175">Coiled coil</keyword>
<dbReference type="EMBL" id="AMEZ01000035">
    <property type="protein sequence ID" value="EKY27423.1"/>
    <property type="molecule type" value="Genomic_DNA"/>
</dbReference>
<organism evidence="3 4">
    <name type="scientific">Clostridium celatum DSM 1785</name>
    <dbReference type="NCBI Taxonomy" id="545697"/>
    <lineage>
        <taxon>Bacteria</taxon>
        <taxon>Bacillati</taxon>
        <taxon>Bacillota</taxon>
        <taxon>Clostridia</taxon>
        <taxon>Eubacteriales</taxon>
        <taxon>Clostridiaceae</taxon>
        <taxon>Clostridium</taxon>
    </lineage>
</organism>
<reference evidence="3 4" key="1">
    <citation type="submission" date="2012-05" db="EMBL/GenBank/DDBJ databases">
        <authorList>
            <person name="Weinstock G."/>
            <person name="Sodergren E."/>
            <person name="Lobos E.A."/>
            <person name="Fulton L."/>
            <person name="Fulton R."/>
            <person name="Courtney L."/>
            <person name="Fronick C."/>
            <person name="O'Laughlin M."/>
            <person name="Godfrey J."/>
            <person name="Wilson R.M."/>
            <person name="Miner T."/>
            <person name="Farmer C."/>
            <person name="Delehaunty K."/>
            <person name="Cordes M."/>
            <person name="Minx P."/>
            <person name="Tomlinson C."/>
            <person name="Chen J."/>
            <person name="Wollam A."/>
            <person name="Pepin K.H."/>
            <person name="Bhonagiri V."/>
            <person name="Zhang X."/>
            <person name="Suruliraj S."/>
            <person name="Warren W."/>
            <person name="Mitreva M."/>
            <person name="Mardis E.R."/>
            <person name="Wilson R.K."/>
        </authorList>
    </citation>
    <scope>NUCLEOTIDE SEQUENCE [LARGE SCALE GENOMIC DNA]</scope>
    <source>
        <strain evidence="3 4">DSM 1785</strain>
    </source>
</reference>
<feature type="transmembrane region" description="Helical" evidence="2">
    <location>
        <begin position="456"/>
        <end position="477"/>
    </location>
</feature>
<gene>
    <name evidence="3" type="ORF">HMPREF0216_01372</name>
</gene>
<feature type="coiled-coil region" evidence="1">
    <location>
        <begin position="516"/>
        <end position="546"/>
    </location>
</feature>
<evidence type="ECO:0000313" key="3">
    <source>
        <dbReference type="EMBL" id="EKY27423.1"/>
    </source>
</evidence>
<accession>L1QHI0</accession>
<name>L1QHI0_9CLOT</name>
<dbReference type="AlphaFoldDB" id="L1QHI0"/>
<dbReference type="Proteomes" id="UP000010420">
    <property type="component" value="Unassembled WGS sequence"/>
</dbReference>
<keyword evidence="4" id="KW-1185">Reference proteome</keyword>
<protein>
    <submittedName>
        <fullName evidence="3">Uncharacterized protein</fullName>
    </submittedName>
</protein>
<evidence type="ECO:0000256" key="2">
    <source>
        <dbReference type="SAM" id="Phobius"/>
    </source>
</evidence>
<dbReference type="eggNOG" id="ENOG50325BS">
    <property type="taxonomic scope" value="Bacteria"/>
</dbReference>
<dbReference type="PATRIC" id="fig|545697.3.peg.1351"/>
<sequence>MVIEMNEIFKPSIVISVGPSAKKALNFLDDMLLDTPKYLRDVIELYNIDKLENCKLDIQRIIDEKLLCARSINKLVDLGYKIRTENTSNININIFLYWDVYDSKFPVNELIEILFNLNYCVVDREKNYGVTLFVLPMLDKEWLYSEDAVIGGINKLKSSIELISDKNNMININSKMYITHTVANDGLRVKKEELEYIISIVTYLTILPSEEPLLSVYNKRLLKNEGEFKVGTIGISSLTIFKDKIKEEFSSYLINDLVDHAIKFEDNLDFTLYSSYDILNGKKVFKHFGENMPIKTWDKPSLIVPEKYDIKLQKNKIWNRNAEMFEGALESLESNIKNDYLKQVKKIVTNRKKILYDNSLKYIDKDLKSIVSNYSLLEGKNFLKSLKEKINNETLEYLYENKIDTINYKDELKERINNYPNFYGSIFKILLIICFNIYFLLLVMNHITFLQASSKIIISVILLFLILFFISIEYISIDKNFIRFIDRCIENIYLNEGKLLKKYIGKQISDYYDFIKEHIEMKIKGIDEAIENLKKMRVNTEDFKNRSEDKIEVLVTDLFNYNDRRKFYESKKCDIWAIYSRFIGQLNNYDELKEIKVRDYLKEFSNNITAEYTNIDFYEYIRIKWEDNLENEVSDWIDKALIKSKELLQYNNDYQLESHKLFIGSGEFIKDNREIIMNKLNRYKLINVEDKDIYTNCISLVNLTLGINLSKITPFLNVEGGKIK</sequence>
<comment type="caution">
    <text evidence="3">The sequence shown here is derived from an EMBL/GenBank/DDBJ whole genome shotgun (WGS) entry which is preliminary data.</text>
</comment>
<keyword evidence="2" id="KW-0812">Transmembrane</keyword>
<feature type="transmembrane region" description="Helical" evidence="2">
    <location>
        <begin position="422"/>
        <end position="444"/>
    </location>
</feature>
<proteinExistence type="predicted"/>
<evidence type="ECO:0000256" key="1">
    <source>
        <dbReference type="SAM" id="Coils"/>
    </source>
</evidence>
<keyword evidence="2" id="KW-1133">Transmembrane helix</keyword>